<feature type="domain" description="S1-like RNA binding" evidence="3">
    <location>
        <begin position="24"/>
        <end position="62"/>
    </location>
</feature>
<feature type="non-terminal residue" evidence="4">
    <location>
        <position position="221"/>
    </location>
</feature>
<dbReference type="AlphaFoldDB" id="A0A8J6DDF0"/>
<dbReference type="InterPro" id="IPR025223">
    <property type="entry name" value="S1-like_RNA-bd_dom"/>
</dbReference>
<dbReference type="GO" id="GO:0004386">
    <property type="term" value="F:helicase activity"/>
    <property type="evidence" value="ECO:0007669"/>
    <property type="project" value="UniProtKB-KW"/>
</dbReference>
<feature type="non-terminal residue" evidence="4">
    <location>
        <position position="1"/>
    </location>
</feature>
<proteinExistence type="predicted"/>
<comment type="caution">
    <text evidence="4">The sequence shown here is derived from an EMBL/GenBank/DDBJ whole genome shotgun (WGS) entry which is preliminary data.</text>
</comment>
<reference evidence="4" key="1">
    <citation type="journal article" date="2021" name="Evol. Appl.">
        <title>The genome of the Pyrenean desman and the effects of bottlenecks and inbreeding on the genomic landscape of an endangered species.</title>
        <authorList>
            <person name="Escoda L."/>
            <person name="Castresana J."/>
        </authorList>
    </citation>
    <scope>NUCLEOTIDE SEQUENCE</scope>
    <source>
        <strain evidence="4">IBE-C5619</strain>
    </source>
</reference>
<dbReference type="PANTHER" id="PTHR45418">
    <property type="entry name" value="CANCER/TESTIS ANTIGEN 55"/>
    <property type="match status" value="1"/>
</dbReference>
<dbReference type="Proteomes" id="UP000700334">
    <property type="component" value="Unassembled WGS sequence"/>
</dbReference>
<dbReference type="Pfam" id="PF14444">
    <property type="entry name" value="S1-like"/>
    <property type="match status" value="1"/>
</dbReference>
<comment type="subcellular location">
    <subcellularLocation>
        <location evidence="1">Cytoplasm</location>
    </subcellularLocation>
</comment>
<dbReference type="PANTHER" id="PTHR45418:SF1">
    <property type="entry name" value="CANCER_TESTIS ANTIGEN 55"/>
    <property type="match status" value="1"/>
</dbReference>
<evidence type="ECO:0000259" key="3">
    <source>
        <dbReference type="Pfam" id="PF14444"/>
    </source>
</evidence>
<protein>
    <submittedName>
        <fullName evidence="4">RNA helicase Mov10l1</fullName>
    </submittedName>
</protein>
<evidence type="ECO:0000313" key="4">
    <source>
        <dbReference type="EMBL" id="KAG8504576.1"/>
    </source>
</evidence>
<keyword evidence="4" id="KW-0067">ATP-binding</keyword>
<dbReference type="GO" id="GO:0005737">
    <property type="term" value="C:cytoplasm"/>
    <property type="evidence" value="ECO:0007669"/>
    <property type="project" value="UniProtKB-SubCell"/>
</dbReference>
<keyword evidence="2" id="KW-0963">Cytoplasm</keyword>
<keyword evidence="4" id="KW-0347">Helicase</keyword>
<keyword evidence="4" id="KW-0547">Nucleotide-binding</keyword>
<evidence type="ECO:0000256" key="2">
    <source>
        <dbReference type="ARBA" id="ARBA00022490"/>
    </source>
</evidence>
<sequence length="221" mass="24556">RGNSSQVAKTQHLNLLEDDARLKTVHGVVTKLYNDYGLINELIVFSCDVVTGSVLPKVGQKVTAIVEEDKKSNELKAIKVDVLYDNCSDDGQSDCCARVSLGCPPEQDAGAITHTTYFSLNVLCKGFEPYEGDRVEVAFSMQPDTWTRKALLVKPLRHKHVYEVYITSVHGRNGVIDDSIFFTLDSLKLPDDYIPQVSDLVNAVVVESIQSCYLWRAISVT</sequence>
<gene>
    <name evidence="4" type="ORF">J0S82_002460</name>
</gene>
<accession>A0A8J6DDF0</accession>
<evidence type="ECO:0000313" key="5">
    <source>
        <dbReference type="Proteomes" id="UP000700334"/>
    </source>
</evidence>
<keyword evidence="4" id="KW-0378">Hydrolase</keyword>
<keyword evidence="5" id="KW-1185">Reference proteome</keyword>
<evidence type="ECO:0000256" key="1">
    <source>
        <dbReference type="ARBA" id="ARBA00004496"/>
    </source>
</evidence>
<name>A0A8J6DDF0_GALPY</name>
<dbReference type="OrthoDB" id="9573766at2759"/>
<organism evidence="4 5">
    <name type="scientific">Galemys pyrenaicus</name>
    <name type="common">Iberian desman</name>
    <name type="synonym">Pyrenean desman</name>
    <dbReference type="NCBI Taxonomy" id="202257"/>
    <lineage>
        <taxon>Eukaryota</taxon>
        <taxon>Metazoa</taxon>
        <taxon>Chordata</taxon>
        <taxon>Craniata</taxon>
        <taxon>Vertebrata</taxon>
        <taxon>Euteleostomi</taxon>
        <taxon>Mammalia</taxon>
        <taxon>Eutheria</taxon>
        <taxon>Laurasiatheria</taxon>
        <taxon>Eulipotyphla</taxon>
        <taxon>Talpidae</taxon>
        <taxon>Galemys</taxon>
    </lineage>
</organism>
<dbReference type="EMBL" id="JAGFMF010012289">
    <property type="protein sequence ID" value="KAG8504576.1"/>
    <property type="molecule type" value="Genomic_DNA"/>
</dbReference>